<name>A0A1G9QR34_9FLAO</name>
<dbReference type="Proteomes" id="UP000199242">
    <property type="component" value="Unassembled WGS sequence"/>
</dbReference>
<organism evidence="2 4">
    <name type="scientific">Chryseobacterium taihuense</name>
    <dbReference type="NCBI Taxonomy" id="1141221"/>
    <lineage>
        <taxon>Bacteria</taxon>
        <taxon>Pseudomonadati</taxon>
        <taxon>Bacteroidota</taxon>
        <taxon>Flavobacteriia</taxon>
        <taxon>Flavobacteriales</taxon>
        <taxon>Weeksellaceae</taxon>
        <taxon>Chryseobacterium group</taxon>
        <taxon>Chryseobacterium</taxon>
    </lineage>
</organism>
<dbReference type="RefSeq" id="WP_089744876.1">
    <property type="nucleotide sequence ID" value="NZ_FNHD01000014.1"/>
</dbReference>
<dbReference type="EMBL" id="LR215974">
    <property type="protein sequence ID" value="VFB03595.1"/>
    <property type="molecule type" value="Genomic_DNA"/>
</dbReference>
<dbReference type="Proteomes" id="UP000290013">
    <property type="component" value="Chromosome"/>
</dbReference>
<evidence type="ECO:0000313" key="1">
    <source>
        <dbReference type="EMBL" id="SDM13454.1"/>
    </source>
</evidence>
<dbReference type="KEGG" id="ctai:NCTC12078_01610"/>
<reference evidence="2 4" key="2">
    <citation type="submission" date="2019-02" db="EMBL/GenBank/DDBJ databases">
        <authorList>
            <consortium name="Pathogen Informatics"/>
        </authorList>
    </citation>
    <scope>NUCLEOTIDE SEQUENCE [LARGE SCALE GENOMIC DNA]</scope>
    <source>
        <strain evidence="2 4">3012STDY6944375</strain>
    </source>
</reference>
<accession>A0A1G9QR34</accession>
<proteinExistence type="predicted"/>
<reference evidence="1 3" key="1">
    <citation type="submission" date="2016-10" db="EMBL/GenBank/DDBJ databases">
        <authorList>
            <person name="Varghese N."/>
            <person name="Submissions S."/>
        </authorList>
    </citation>
    <scope>NUCLEOTIDE SEQUENCE [LARGE SCALE GENOMIC DNA]</scope>
    <source>
        <strain evidence="1 3">CGMCC 1.10941</strain>
    </source>
</reference>
<evidence type="ECO:0000313" key="2">
    <source>
        <dbReference type="EMBL" id="VFB03595.1"/>
    </source>
</evidence>
<keyword evidence="3" id="KW-1185">Reference proteome</keyword>
<sequence length="97" mass="11364">MSKFEIYLYNEVNNPIFDFFVKEITNQFKGVLIKKIDDGLETMYYDFNVDEILITLHQTPMIGITIFPTNNVDLKGGEVNFFIKISSYLKNKINDKI</sequence>
<evidence type="ECO:0000313" key="4">
    <source>
        <dbReference type="Proteomes" id="UP000290013"/>
    </source>
</evidence>
<dbReference type="OrthoDB" id="9926661at2"/>
<evidence type="ECO:0000313" key="3">
    <source>
        <dbReference type="Proteomes" id="UP000199242"/>
    </source>
</evidence>
<protein>
    <submittedName>
        <fullName evidence="2">Uncharacterized protein</fullName>
    </submittedName>
</protein>
<dbReference type="EMBL" id="FNHD01000014">
    <property type="protein sequence ID" value="SDM13454.1"/>
    <property type="molecule type" value="Genomic_DNA"/>
</dbReference>
<dbReference type="AlphaFoldDB" id="A0A1G9QR34"/>
<gene>
    <name evidence="2" type="ORF">NCTC12078_01610</name>
    <name evidence="1" type="ORF">SAMN05216273_11433</name>
</gene>
<dbReference type="STRING" id="1141221.SAMN05216273_11433"/>
<accession>A0A4U8WF57</accession>